<sequence>MTTGTNENAIRTGDFTLVRDGFGRLVLTGADGVAHEGVMPVRAFPISSPDTGLAIMSADGHELAWVDDRAALPADLAALIAEELSGREFMPEIRAIVSVSSYMTPSTWSVATDRGGVSFVLSGEEHIRRLAGGMLLIADSHGVHFLIRDPKALDRASRKILDRFL</sequence>
<dbReference type="AlphaFoldDB" id="A0A5C8P551"/>
<comment type="caution">
    <text evidence="2">The sequence shown here is derived from an EMBL/GenBank/DDBJ whole genome shotgun (WGS) entry which is preliminary data.</text>
</comment>
<dbReference type="EMBL" id="VDUY01000001">
    <property type="protein sequence ID" value="TXL68365.1"/>
    <property type="molecule type" value="Genomic_DNA"/>
</dbReference>
<dbReference type="Pfam" id="PF08909">
    <property type="entry name" value="DUF1854"/>
    <property type="match status" value="1"/>
</dbReference>
<gene>
    <name evidence="2" type="ORF">FHP08_01360</name>
</gene>
<name>A0A5C8P551_9BURK</name>
<keyword evidence="3" id="KW-1185">Reference proteome</keyword>
<reference evidence="2 3" key="1">
    <citation type="submission" date="2019-06" db="EMBL/GenBank/DDBJ databases">
        <title>Quisquiliibacterium sp. nov., isolated from a maize field.</title>
        <authorList>
            <person name="Lin S.-Y."/>
            <person name="Tsai C.-F."/>
            <person name="Young C.-C."/>
        </authorList>
    </citation>
    <scope>NUCLEOTIDE SEQUENCE [LARGE SCALE GENOMIC DNA]</scope>
    <source>
        <strain evidence="2 3">CC-CFT501</strain>
    </source>
</reference>
<dbReference type="InterPro" id="IPR015005">
    <property type="entry name" value="DUF1854"/>
</dbReference>
<proteinExistence type="predicted"/>
<evidence type="ECO:0000313" key="2">
    <source>
        <dbReference type="EMBL" id="TXL68365.1"/>
    </source>
</evidence>
<dbReference type="Proteomes" id="UP000321548">
    <property type="component" value="Unassembled WGS sequence"/>
</dbReference>
<accession>A0A5C8P551</accession>
<evidence type="ECO:0000259" key="1">
    <source>
        <dbReference type="Pfam" id="PF08909"/>
    </source>
</evidence>
<feature type="domain" description="DUF1854" evidence="1">
    <location>
        <begin position="35"/>
        <end position="164"/>
    </location>
</feature>
<dbReference type="RefSeq" id="WP_147702506.1">
    <property type="nucleotide sequence ID" value="NZ_VDUY01000001.1"/>
</dbReference>
<organism evidence="2 3">
    <name type="scientific">Zeimonas arvi</name>
    <dbReference type="NCBI Taxonomy" id="2498847"/>
    <lineage>
        <taxon>Bacteria</taxon>
        <taxon>Pseudomonadati</taxon>
        <taxon>Pseudomonadota</taxon>
        <taxon>Betaproteobacteria</taxon>
        <taxon>Burkholderiales</taxon>
        <taxon>Burkholderiaceae</taxon>
        <taxon>Zeimonas</taxon>
    </lineage>
</organism>
<evidence type="ECO:0000313" key="3">
    <source>
        <dbReference type="Proteomes" id="UP000321548"/>
    </source>
</evidence>
<protein>
    <submittedName>
        <fullName evidence="2">DUF1854 domain-containing protein</fullName>
    </submittedName>
</protein>
<dbReference type="OrthoDB" id="212426at2"/>